<dbReference type="EMBL" id="FQXI01000007">
    <property type="protein sequence ID" value="SHH38035.1"/>
    <property type="molecule type" value="Genomic_DNA"/>
</dbReference>
<sequence length="160" mass="18816">MSKLITPLGVFRIFDNAVELEYKAVKLDVDPVRFPDINGRFKIMVEYENDKFPHLIYCTLQGIDYRKVEYRNESGERLECRSIYQDNIKLSIGIECDTYYLDGKRISSYDYDSVYLNNGIGYSIFPVTKSKILIFGVAWIKEYNEINEIQTWFQADPTLM</sequence>
<proteinExistence type="predicted"/>
<evidence type="ECO:0000313" key="1">
    <source>
        <dbReference type="EMBL" id="SHH38035.1"/>
    </source>
</evidence>
<reference evidence="1 2" key="1">
    <citation type="submission" date="2016-11" db="EMBL/GenBank/DDBJ databases">
        <authorList>
            <person name="Jaros S."/>
            <person name="Januszkiewicz K."/>
            <person name="Wedrychowicz H."/>
        </authorList>
    </citation>
    <scope>NUCLEOTIDE SEQUENCE [LARGE SCALE GENOMIC DNA]</scope>
    <source>
        <strain evidence="1 2">DSM 21120</strain>
    </source>
</reference>
<dbReference type="RefSeq" id="WP_073184680.1">
    <property type="nucleotide sequence ID" value="NZ_FQXI01000007.1"/>
</dbReference>
<dbReference type="AlphaFoldDB" id="A0A1M5SHU5"/>
<protein>
    <submittedName>
        <fullName evidence="1">Uncharacterized protein</fullName>
    </submittedName>
</protein>
<name>A0A1M5SHU5_9FIRM</name>
<gene>
    <name evidence="1" type="ORF">SAMN02745245_01201</name>
</gene>
<dbReference type="STRING" id="1120995.SAMN02745245_01201"/>
<dbReference type="Proteomes" id="UP000184032">
    <property type="component" value="Unassembled WGS sequence"/>
</dbReference>
<keyword evidence="2" id="KW-1185">Reference proteome</keyword>
<organism evidence="1 2">
    <name type="scientific">Anaerosphaera aminiphila DSM 21120</name>
    <dbReference type="NCBI Taxonomy" id="1120995"/>
    <lineage>
        <taxon>Bacteria</taxon>
        <taxon>Bacillati</taxon>
        <taxon>Bacillota</taxon>
        <taxon>Tissierellia</taxon>
        <taxon>Tissierellales</taxon>
        <taxon>Peptoniphilaceae</taxon>
        <taxon>Anaerosphaera</taxon>
    </lineage>
</organism>
<evidence type="ECO:0000313" key="2">
    <source>
        <dbReference type="Proteomes" id="UP000184032"/>
    </source>
</evidence>
<accession>A0A1M5SHU5</accession>
<dbReference type="OrthoDB" id="1701013at2"/>